<dbReference type="OrthoDB" id="2157530at2759"/>
<dbReference type="InterPro" id="IPR010730">
    <property type="entry name" value="HET"/>
</dbReference>
<sequence>MDQPNSTWSIAITRSARTEVGECCPRQPFVELRIPDNSKLVRRVVVTTISHDQGWSDQPHNAGTYNGCFTFFEILVKTSSEHERTGEVGRRSFQVNVHALRQPRRHENVWDLASGDDVQQRFVEGIKAGDTISIVPVAVFQGWVNFVYEIEIRAEGDSESKTSSTALGMPSTSATAAKSSIYEPLDISRQQTRLLAIHPGGFEEPLACSLTTVSLDESGHENYEALSYCWGESRSEARIQLQRGDEDGGMIFDMPVGESLHDALKHLRPQIGPPRKIWADAICIDQSGVEERSQQVALMRTIYSQADSVLVWLGTSTESTHKAFAMFKALQDRIRNQLASSTTFTAEQMETLESDAVSAEVSDRVAFIPLWSQCNFDWFRRTWVIQEIWNAKAASVHCGFDTVSWGTFSILLRQFSLEKFITSYVQSGRVPHFTTGDAIVPSIFFRVLWPFENDQRPHDRDQVGQEEILDVLIKSHGLKASDPRDKIFALLQFGVETHNIADLPDQIRPDYSKPTEKVFTDFVRWWICEHKSLRILSTVHTLKHRGWQQMYYGHPKDLVTLGYPTWCFWHAGNEHSIGATLGLSLHSPYQASGDTVPDLALISSDEAALHPEVLRLAGHRICTISEISPFPFLDREASGRLDELEDAFMQLFDPAGHRWSLSQDERLLKGSMFNRTVQQFLSRHLMSHLQGFDDEANHFQCLSQCLFTADVSGTTRNGLCPHNARPGDIVCMLYGGSVLYLLREKRNSDTSNSTDGGIQGKQFEFVGECLLQGHMNGQVLEEVAKNATARETFDLV</sequence>
<gene>
    <name evidence="2" type="ORF">EDB81DRAFT_689292</name>
</gene>
<dbReference type="Pfam" id="PF06985">
    <property type="entry name" value="HET"/>
    <property type="match status" value="1"/>
</dbReference>
<reference evidence="2" key="1">
    <citation type="journal article" date="2021" name="Nat. Commun.">
        <title>Genetic determinants of endophytism in the Arabidopsis root mycobiome.</title>
        <authorList>
            <person name="Mesny F."/>
            <person name="Miyauchi S."/>
            <person name="Thiergart T."/>
            <person name="Pickel B."/>
            <person name="Atanasova L."/>
            <person name="Karlsson M."/>
            <person name="Huettel B."/>
            <person name="Barry K.W."/>
            <person name="Haridas S."/>
            <person name="Chen C."/>
            <person name="Bauer D."/>
            <person name="Andreopoulos W."/>
            <person name="Pangilinan J."/>
            <person name="LaButti K."/>
            <person name="Riley R."/>
            <person name="Lipzen A."/>
            <person name="Clum A."/>
            <person name="Drula E."/>
            <person name="Henrissat B."/>
            <person name="Kohler A."/>
            <person name="Grigoriev I.V."/>
            <person name="Martin F.M."/>
            <person name="Hacquard S."/>
        </authorList>
    </citation>
    <scope>NUCLEOTIDE SEQUENCE</scope>
    <source>
        <strain evidence="2">MPI-CAGE-AT-0147</strain>
    </source>
</reference>
<dbReference type="PANTHER" id="PTHR24148:SF64">
    <property type="entry name" value="HETEROKARYON INCOMPATIBILITY DOMAIN-CONTAINING PROTEIN"/>
    <property type="match status" value="1"/>
</dbReference>
<dbReference type="AlphaFoldDB" id="A0A9P9EW92"/>
<protein>
    <submittedName>
        <fullName evidence="2">Heterokaryon incompatibility protein-domain-containing protein</fullName>
    </submittedName>
</protein>
<organism evidence="2 3">
    <name type="scientific">Dactylonectria macrodidyma</name>
    <dbReference type="NCBI Taxonomy" id="307937"/>
    <lineage>
        <taxon>Eukaryota</taxon>
        <taxon>Fungi</taxon>
        <taxon>Dikarya</taxon>
        <taxon>Ascomycota</taxon>
        <taxon>Pezizomycotina</taxon>
        <taxon>Sordariomycetes</taxon>
        <taxon>Hypocreomycetidae</taxon>
        <taxon>Hypocreales</taxon>
        <taxon>Nectriaceae</taxon>
        <taxon>Dactylonectria</taxon>
    </lineage>
</organism>
<comment type="caution">
    <text evidence="2">The sequence shown here is derived from an EMBL/GenBank/DDBJ whole genome shotgun (WGS) entry which is preliminary data.</text>
</comment>
<keyword evidence="3" id="KW-1185">Reference proteome</keyword>
<evidence type="ECO:0000313" key="2">
    <source>
        <dbReference type="EMBL" id="KAH7146167.1"/>
    </source>
</evidence>
<dbReference type="EMBL" id="JAGMUV010000008">
    <property type="protein sequence ID" value="KAH7146167.1"/>
    <property type="molecule type" value="Genomic_DNA"/>
</dbReference>
<dbReference type="PANTHER" id="PTHR24148">
    <property type="entry name" value="ANKYRIN REPEAT DOMAIN-CONTAINING PROTEIN 39 HOMOLOG-RELATED"/>
    <property type="match status" value="1"/>
</dbReference>
<evidence type="ECO:0000259" key="1">
    <source>
        <dbReference type="Pfam" id="PF06985"/>
    </source>
</evidence>
<dbReference type="InterPro" id="IPR052895">
    <property type="entry name" value="HetReg/Transcr_Mod"/>
</dbReference>
<name>A0A9P9EW92_9HYPO</name>
<proteinExistence type="predicted"/>
<accession>A0A9P9EW92</accession>
<evidence type="ECO:0000313" key="3">
    <source>
        <dbReference type="Proteomes" id="UP000738349"/>
    </source>
</evidence>
<feature type="domain" description="Heterokaryon incompatibility" evidence="1">
    <location>
        <begin position="223"/>
        <end position="387"/>
    </location>
</feature>
<dbReference type="Proteomes" id="UP000738349">
    <property type="component" value="Unassembled WGS sequence"/>
</dbReference>